<dbReference type="EMBL" id="DSUH01000022">
    <property type="protein sequence ID" value="HGU31423.1"/>
    <property type="molecule type" value="Genomic_DNA"/>
</dbReference>
<dbReference type="InterPro" id="IPR050078">
    <property type="entry name" value="Ribosomal_L11_MeTrfase_PrmA"/>
</dbReference>
<sequence>MEMADKSISADGMAACSTDILAMVRSVSHRPTPHEIERCLKKRYPSVLIRNTLRHLILEGELAYASLHGRQVLEPSMDRRIQISPHIALAPENHGAGSVGITVRLRHGASFGTGQHPSTRLALRLMDDVFHADGNERPIRFNRVLDIGAGSGVLAIAALLLGAGTATATDIDPCALFEAKQNAEINGVSDRITVLDTPLEDISPCFDLVLANLRTPTLHHILPELVRLCYPKGVIVCSGMRSEELPSIVTYYTSGGIDLWTMSHEDGWGATAFRIRS</sequence>
<dbReference type="CDD" id="cd02440">
    <property type="entry name" value="AdoMet_MTases"/>
    <property type="match status" value="1"/>
</dbReference>
<dbReference type="GO" id="GO:0032259">
    <property type="term" value="P:methylation"/>
    <property type="evidence" value="ECO:0007669"/>
    <property type="project" value="UniProtKB-KW"/>
</dbReference>
<protein>
    <submittedName>
        <fullName evidence="3">Methyltransferase domain-containing protein</fullName>
    </submittedName>
</protein>
<dbReference type="Gene3D" id="3.40.50.150">
    <property type="entry name" value="Vaccinia Virus protein VP39"/>
    <property type="match status" value="1"/>
</dbReference>
<keyword evidence="2 3" id="KW-0808">Transferase</keyword>
<keyword evidence="1 3" id="KW-0489">Methyltransferase</keyword>
<evidence type="ECO:0000256" key="1">
    <source>
        <dbReference type="ARBA" id="ARBA00022603"/>
    </source>
</evidence>
<accession>A0A7C4ML45</accession>
<dbReference type="AlphaFoldDB" id="A0A7C4ML45"/>
<dbReference type="Pfam" id="PF06325">
    <property type="entry name" value="PrmA"/>
    <property type="match status" value="1"/>
</dbReference>
<dbReference type="SUPFAM" id="SSF53335">
    <property type="entry name" value="S-adenosyl-L-methionine-dependent methyltransferases"/>
    <property type="match status" value="1"/>
</dbReference>
<evidence type="ECO:0000256" key="2">
    <source>
        <dbReference type="ARBA" id="ARBA00022679"/>
    </source>
</evidence>
<dbReference type="PANTHER" id="PTHR43648:SF1">
    <property type="entry name" value="ELECTRON TRANSFER FLAVOPROTEIN BETA SUBUNIT LYSINE METHYLTRANSFERASE"/>
    <property type="match status" value="1"/>
</dbReference>
<evidence type="ECO:0000313" key="3">
    <source>
        <dbReference type="EMBL" id="HGU31423.1"/>
    </source>
</evidence>
<gene>
    <name evidence="3" type="ORF">ENS29_01035</name>
</gene>
<name>A0A7C4ML45_9BACT</name>
<dbReference type="InterPro" id="IPR029063">
    <property type="entry name" value="SAM-dependent_MTases_sf"/>
</dbReference>
<organism evidence="3">
    <name type="scientific">Desulfatirhabdium butyrativorans</name>
    <dbReference type="NCBI Taxonomy" id="340467"/>
    <lineage>
        <taxon>Bacteria</taxon>
        <taxon>Pseudomonadati</taxon>
        <taxon>Thermodesulfobacteriota</taxon>
        <taxon>Desulfobacteria</taxon>
        <taxon>Desulfobacterales</taxon>
        <taxon>Desulfatirhabdiaceae</taxon>
        <taxon>Desulfatirhabdium</taxon>
    </lineage>
</organism>
<dbReference type="PANTHER" id="PTHR43648">
    <property type="entry name" value="ELECTRON TRANSFER FLAVOPROTEIN BETA SUBUNIT LYSINE METHYLTRANSFERASE"/>
    <property type="match status" value="1"/>
</dbReference>
<reference evidence="3" key="1">
    <citation type="journal article" date="2020" name="mSystems">
        <title>Genome- and Community-Level Interaction Insights into Carbon Utilization and Element Cycling Functions of Hydrothermarchaeota in Hydrothermal Sediment.</title>
        <authorList>
            <person name="Zhou Z."/>
            <person name="Liu Y."/>
            <person name="Xu W."/>
            <person name="Pan J."/>
            <person name="Luo Z.H."/>
            <person name="Li M."/>
        </authorList>
    </citation>
    <scope>NUCLEOTIDE SEQUENCE [LARGE SCALE GENOMIC DNA]</scope>
    <source>
        <strain evidence="3">SpSt-477</strain>
    </source>
</reference>
<proteinExistence type="predicted"/>
<comment type="caution">
    <text evidence="3">The sequence shown here is derived from an EMBL/GenBank/DDBJ whole genome shotgun (WGS) entry which is preliminary data.</text>
</comment>
<dbReference type="GO" id="GO:0008276">
    <property type="term" value="F:protein methyltransferase activity"/>
    <property type="evidence" value="ECO:0007669"/>
    <property type="project" value="TreeGrafter"/>
</dbReference>